<evidence type="ECO:0000256" key="5">
    <source>
        <dbReference type="ARBA" id="ARBA00023002"/>
    </source>
</evidence>
<sequence length="483" mass="52406">MSSSSLPPLDLKNVQGDILTGGLPKKTETFYFFQIEPAYVRDFRTQLTQLLPLITTTAEVLNEQIPKITQSKKDAAEQGKAPRILEMSGVNIAFTHKGLILMGITDEIGDSAFDAGMLAGAAALGDKGTTSASGEFIPNWVPAFKHDIHGVILITGDRHETVDRKLAQIENIFCVGAHNALIHEVYRTVGDVRPGKEKGHEHFGFMDGISNPAVQDVTTNPFPGQETIPQGIVLLGREGDAPTIGTPPKPVTRPPWALDGSFLTFRYLFQLVPEFNSFLEHNPIPEVPDRELGSELLGARLVGRWKSGAPIDITPTQDDPDLGGTQIETTTSALLFPATRLIKTDALSRRTSNATTSRRIVRAGIAFGPEVTDVEKNGTLYGRGLLFAAYQSNLVNGFQFLQQSWANNTSFPPKKGTPGFDPIIGQAPDGGPRTMSGTNPNNQTTELYLPQEWVVPKGGEYFFSPSIPALKETFALAASKSEL</sequence>
<keyword evidence="3" id="KW-0349">Heme</keyword>
<evidence type="ECO:0000256" key="7">
    <source>
        <dbReference type="ARBA" id="ARBA00025737"/>
    </source>
</evidence>
<comment type="caution">
    <text evidence="9">The sequence shown here is derived from an EMBL/GenBank/DDBJ whole genome shotgun (WGS) entry which is preliminary data.</text>
</comment>
<comment type="similarity">
    <text evidence="7">Belongs to the DyP-type peroxidase family.</text>
</comment>
<dbReference type="GO" id="GO:0020037">
    <property type="term" value="F:heme binding"/>
    <property type="evidence" value="ECO:0007669"/>
    <property type="project" value="InterPro"/>
</dbReference>
<reference evidence="9" key="1">
    <citation type="submission" date="2023-03" db="EMBL/GenBank/DDBJ databases">
        <title>Complete genome of Cladonia borealis.</title>
        <authorList>
            <person name="Park H."/>
        </authorList>
    </citation>
    <scope>NUCLEOTIDE SEQUENCE</scope>
    <source>
        <strain evidence="9">ANT050790</strain>
    </source>
</reference>
<organism evidence="9 10">
    <name type="scientific">Cladonia borealis</name>
    <dbReference type="NCBI Taxonomy" id="184061"/>
    <lineage>
        <taxon>Eukaryota</taxon>
        <taxon>Fungi</taxon>
        <taxon>Dikarya</taxon>
        <taxon>Ascomycota</taxon>
        <taxon>Pezizomycotina</taxon>
        <taxon>Lecanoromycetes</taxon>
        <taxon>OSLEUM clade</taxon>
        <taxon>Lecanoromycetidae</taxon>
        <taxon>Lecanorales</taxon>
        <taxon>Lecanorineae</taxon>
        <taxon>Cladoniaceae</taxon>
        <taxon>Cladonia</taxon>
    </lineage>
</organism>
<evidence type="ECO:0000256" key="3">
    <source>
        <dbReference type="ARBA" id="ARBA00022617"/>
    </source>
</evidence>
<accession>A0AA39R886</accession>
<evidence type="ECO:0000259" key="8">
    <source>
        <dbReference type="Pfam" id="PF21105"/>
    </source>
</evidence>
<dbReference type="PANTHER" id="PTHR30521">
    <property type="entry name" value="DEFERROCHELATASE/PEROXIDASE"/>
    <property type="match status" value="1"/>
</dbReference>
<dbReference type="GO" id="GO:0046872">
    <property type="term" value="F:metal ion binding"/>
    <property type="evidence" value="ECO:0007669"/>
    <property type="project" value="UniProtKB-KW"/>
</dbReference>
<evidence type="ECO:0000313" key="9">
    <source>
        <dbReference type="EMBL" id="KAK0516663.1"/>
    </source>
</evidence>
<dbReference type="PANTHER" id="PTHR30521:SF4">
    <property type="entry name" value="DEFERROCHELATASE"/>
    <property type="match status" value="1"/>
</dbReference>
<evidence type="ECO:0000256" key="4">
    <source>
        <dbReference type="ARBA" id="ARBA00022723"/>
    </source>
</evidence>
<evidence type="ECO:0000256" key="1">
    <source>
        <dbReference type="ARBA" id="ARBA00001970"/>
    </source>
</evidence>
<dbReference type="EMBL" id="JAFEKC020000002">
    <property type="protein sequence ID" value="KAK0516663.1"/>
    <property type="molecule type" value="Genomic_DNA"/>
</dbReference>
<dbReference type="GO" id="GO:0004601">
    <property type="term" value="F:peroxidase activity"/>
    <property type="evidence" value="ECO:0007669"/>
    <property type="project" value="UniProtKB-KW"/>
</dbReference>
<keyword evidence="2" id="KW-0575">Peroxidase</keyword>
<dbReference type="InterPro" id="IPR049509">
    <property type="entry name" value="DyP_N"/>
</dbReference>
<protein>
    <recommendedName>
        <fullName evidence="8">DyP dimeric alpha+beta barrel domain-containing protein</fullName>
    </recommendedName>
</protein>
<dbReference type="GO" id="GO:0005829">
    <property type="term" value="C:cytosol"/>
    <property type="evidence" value="ECO:0007669"/>
    <property type="project" value="TreeGrafter"/>
</dbReference>
<keyword evidence="5" id="KW-0560">Oxidoreductase</keyword>
<dbReference type="NCBIfam" id="TIGR01413">
    <property type="entry name" value="Dyp_perox_fam"/>
    <property type="match status" value="1"/>
</dbReference>
<dbReference type="InterPro" id="IPR006314">
    <property type="entry name" value="Dyp_peroxidase"/>
</dbReference>
<evidence type="ECO:0000313" key="10">
    <source>
        <dbReference type="Proteomes" id="UP001166286"/>
    </source>
</evidence>
<evidence type="ECO:0000256" key="6">
    <source>
        <dbReference type="ARBA" id="ARBA00023004"/>
    </source>
</evidence>
<name>A0AA39R886_9LECA</name>
<dbReference type="Proteomes" id="UP001166286">
    <property type="component" value="Unassembled WGS sequence"/>
</dbReference>
<dbReference type="PROSITE" id="PS51404">
    <property type="entry name" value="DYP_PEROXIDASE"/>
    <property type="match status" value="1"/>
</dbReference>
<keyword evidence="6" id="KW-0408">Iron</keyword>
<feature type="domain" description="DyP dimeric alpha+beta barrel" evidence="8">
    <location>
        <begin position="13"/>
        <end position="194"/>
    </location>
</feature>
<dbReference type="SUPFAM" id="SSF54909">
    <property type="entry name" value="Dimeric alpha+beta barrel"/>
    <property type="match status" value="1"/>
</dbReference>
<evidence type="ECO:0000256" key="2">
    <source>
        <dbReference type="ARBA" id="ARBA00022559"/>
    </source>
</evidence>
<keyword evidence="10" id="KW-1185">Reference proteome</keyword>
<comment type="cofactor">
    <cofactor evidence="1">
        <name>heme b</name>
        <dbReference type="ChEBI" id="CHEBI:60344"/>
    </cofactor>
</comment>
<dbReference type="InterPro" id="IPR011008">
    <property type="entry name" value="Dimeric_a/b-barrel"/>
</dbReference>
<gene>
    <name evidence="9" type="ORF">JMJ35_001266</name>
</gene>
<dbReference type="AlphaFoldDB" id="A0AA39R886"/>
<keyword evidence="4" id="KW-0479">Metal-binding</keyword>
<proteinExistence type="inferred from homology"/>
<dbReference type="Pfam" id="PF21105">
    <property type="entry name" value="DyP_N"/>
    <property type="match status" value="1"/>
</dbReference>